<dbReference type="EMBL" id="BLIV01000006">
    <property type="protein sequence ID" value="GFE51572.1"/>
    <property type="molecule type" value="Genomic_DNA"/>
</dbReference>
<dbReference type="RefSeq" id="WP_159979400.1">
    <property type="nucleotide sequence ID" value="NZ_BLIV01000006.1"/>
</dbReference>
<keyword evidence="1" id="KW-0175">Coiled coil</keyword>
<dbReference type="AlphaFoldDB" id="A0A640VV84"/>
<protein>
    <submittedName>
        <fullName evidence="2">Uncharacterized protein</fullName>
    </submittedName>
</protein>
<evidence type="ECO:0000313" key="2">
    <source>
        <dbReference type="EMBL" id="GFE51572.1"/>
    </source>
</evidence>
<gene>
    <name evidence="2" type="ORF">So717_33250</name>
</gene>
<evidence type="ECO:0000313" key="3">
    <source>
        <dbReference type="Proteomes" id="UP000436522"/>
    </source>
</evidence>
<sequence>MTQTLIAIEQADLDAIRLELRELNRRLDEVQMQPKPEFIPMKDYAAKIGKSIDTVKRRLPSLESKVEAGVTMIRNPDLV</sequence>
<comment type="caution">
    <text evidence="2">The sequence shown here is derived from an EMBL/GenBank/DDBJ whole genome shotgun (WGS) entry which is preliminary data.</text>
</comment>
<name>A0A640VV84_9RHOB</name>
<accession>A0A640VV84</accession>
<proteinExistence type="predicted"/>
<organism evidence="2 3">
    <name type="scientific">Roseobacter cerasinus</name>
    <dbReference type="NCBI Taxonomy" id="2602289"/>
    <lineage>
        <taxon>Bacteria</taxon>
        <taxon>Pseudomonadati</taxon>
        <taxon>Pseudomonadota</taxon>
        <taxon>Alphaproteobacteria</taxon>
        <taxon>Rhodobacterales</taxon>
        <taxon>Roseobacteraceae</taxon>
        <taxon>Roseobacter</taxon>
    </lineage>
</organism>
<feature type="coiled-coil region" evidence="1">
    <location>
        <begin position="6"/>
        <end position="33"/>
    </location>
</feature>
<evidence type="ECO:0000256" key="1">
    <source>
        <dbReference type="SAM" id="Coils"/>
    </source>
</evidence>
<keyword evidence="3" id="KW-1185">Reference proteome</keyword>
<reference evidence="2 3" key="1">
    <citation type="submission" date="2019-12" db="EMBL/GenBank/DDBJ databases">
        <title>Roseobacter cerasinus sp. nov., isolated from seawater around aquaculture.</title>
        <authorList>
            <person name="Muramatsu S."/>
            <person name="Takabe Y."/>
            <person name="Mori K."/>
            <person name="Takaichi S."/>
            <person name="Hanada S."/>
        </authorList>
    </citation>
    <scope>NUCLEOTIDE SEQUENCE [LARGE SCALE GENOMIC DNA]</scope>
    <source>
        <strain evidence="2 3">AI77</strain>
    </source>
</reference>
<dbReference type="Proteomes" id="UP000436522">
    <property type="component" value="Unassembled WGS sequence"/>
</dbReference>